<protein>
    <submittedName>
        <fullName evidence="7">Carboxypeptidase</fullName>
    </submittedName>
</protein>
<keyword evidence="3" id="KW-0378">Hydrolase</keyword>
<sequence>MKTSLFTFTSKGLPVLAHEFHNGGPEVLILGGVHGDEIEGVIAAQCLMKHFMNASPFRINLTIVPQFNFEGVILKTRGNANGVDLNRNLPTKDWSPEVATPRYHPGPSAGSERENHGLIAYIEAKKPTFIYSLHSWKPMLNVNGDCKKVADVISKRTGYIIDESIGYPTPGCLGTYTGLERNIPTLTYEIERGLDADSIIRTHVPAILESLKTLET</sequence>
<dbReference type="GO" id="GO:0006508">
    <property type="term" value="P:proteolysis"/>
    <property type="evidence" value="ECO:0007669"/>
    <property type="project" value="InterPro"/>
</dbReference>
<dbReference type="AlphaFoldDB" id="A0A150WK97"/>
<dbReference type="InterPro" id="IPR000834">
    <property type="entry name" value="Peptidase_M14"/>
</dbReference>
<keyword evidence="4" id="KW-0862">Zinc</keyword>
<keyword evidence="8" id="KW-1185">Reference proteome</keyword>
<evidence type="ECO:0000313" key="8">
    <source>
        <dbReference type="Proteomes" id="UP000075320"/>
    </source>
</evidence>
<keyword evidence="7" id="KW-0645">Protease</keyword>
<keyword evidence="2" id="KW-0479">Metal-binding</keyword>
<name>A0A150WK97_BDEBC</name>
<dbReference type="Proteomes" id="UP000075320">
    <property type="component" value="Unassembled WGS sequence"/>
</dbReference>
<comment type="caution">
    <text evidence="5">Lacks conserved residue(s) required for the propagation of feature annotation.</text>
</comment>
<accession>A0A150WK97</accession>
<evidence type="ECO:0000259" key="6">
    <source>
        <dbReference type="PROSITE" id="PS52035"/>
    </source>
</evidence>
<dbReference type="Gene3D" id="3.40.630.10">
    <property type="entry name" value="Zn peptidases"/>
    <property type="match status" value="1"/>
</dbReference>
<comment type="cofactor">
    <cofactor evidence="1">
        <name>Zn(2+)</name>
        <dbReference type="ChEBI" id="CHEBI:29105"/>
    </cofactor>
</comment>
<dbReference type="SUPFAM" id="SSF53187">
    <property type="entry name" value="Zn-dependent exopeptidases"/>
    <property type="match status" value="1"/>
</dbReference>
<dbReference type="Pfam" id="PF24827">
    <property type="entry name" value="AstE_AspA_cat"/>
    <property type="match status" value="1"/>
</dbReference>
<feature type="domain" description="Peptidase M14" evidence="6">
    <location>
        <begin position="1"/>
        <end position="216"/>
    </location>
</feature>
<comment type="similarity">
    <text evidence="5">Belongs to the peptidase M14 family.</text>
</comment>
<proteinExistence type="inferred from homology"/>
<evidence type="ECO:0000256" key="4">
    <source>
        <dbReference type="ARBA" id="ARBA00022833"/>
    </source>
</evidence>
<evidence type="ECO:0000256" key="5">
    <source>
        <dbReference type="PROSITE-ProRule" id="PRU01379"/>
    </source>
</evidence>
<organism evidence="7 8">
    <name type="scientific">Bdellovibrio bacteriovorus</name>
    <dbReference type="NCBI Taxonomy" id="959"/>
    <lineage>
        <taxon>Bacteria</taxon>
        <taxon>Pseudomonadati</taxon>
        <taxon>Bdellovibrionota</taxon>
        <taxon>Bdellovibrionia</taxon>
        <taxon>Bdellovibrionales</taxon>
        <taxon>Pseudobdellovibrionaceae</taxon>
        <taxon>Bdellovibrio</taxon>
    </lineage>
</organism>
<reference evidence="7 8" key="1">
    <citation type="submission" date="2016-03" db="EMBL/GenBank/DDBJ databases">
        <authorList>
            <person name="Ploux O."/>
        </authorList>
    </citation>
    <scope>NUCLEOTIDE SEQUENCE [LARGE SCALE GENOMIC DNA]</scope>
    <source>
        <strain evidence="7 8">R0</strain>
    </source>
</reference>
<keyword evidence="7" id="KW-0121">Carboxypeptidase</keyword>
<evidence type="ECO:0000256" key="1">
    <source>
        <dbReference type="ARBA" id="ARBA00001947"/>
    </source>
</evidence>
<dbReference type="GO" id="GO:0008270">
    <property type="term" value="F:zinc ion binding"/>
    <property type="evidence" value="ECO:0007669"/>
    <property type="project" value="InterPro"/>
</dbReference>
<dbReference type="RefSeq" id="WP_061836080.1">
    <property type="nucleotide sequence ID" value="NZ_LUKE01000003.1"/>
</dbReference>
<evidence type="ECO:0000256" key="2">
    <source>
        <dbReference type="ARBA" id="ARBA00022723"/>
    </source>
</evidence>
<dbReference type="EMBL" id="LUKE01000003">
    <property type="protein sequence ID" value="KYG64114.1"/>
    <property type="molecule type" value="Genomic_DNA"/>
</dbReference>
<comment type="caution">
    <text evidence="7">The sequence shown here is derived from an EMBL/GenBank/DDBJ whole genome shotgun (WGS) entry which is preliminary data.</text>
</comment>
<evidence type="ECO:0000313" key="7">
    <source>
        <dbReference type="EMBL" id="KYG64114.1"/>
    </source>
</evidence>
<dbReference type="OrthoDB" id="5291050at2"/>
<dbReference type="PROSITE" id="PS52035">
    <property type="entry name" value="PEPTIDASE_M14"/>
    <property type="match status" value="1"/>
</dbReference>
<gene>
    <name evidence="7" type="ORF">AZI86_15050</name>
</gene>
<evidence type="ECO:0000256" key="3">
    <source>
        <dbReference type="ARBA" id="ARBA00022801"/>
    </source>
</evidence>
<dbReference type="GO" id="GO:0016788">
    <property type="term" value="F:hydrolase activity, acting on ester bonds"/>
    <property type="evidence" value="ECO:0007669"/>
    <property type="project" value="InterPro"/>
</dbReference>
<dbReference type="InterPro" id="IPR055438">
    <property type="entry name" value="AstE_AspA_cat"/>
</dbReference>
<dbReference type="GO" id="GO:0004181">
    <property type="term" value="F:metallocarboxypeptidase activity"/>
    <property type="evidence" value="ECO:0007669"/>
    <property type="project" value="InterPro"/>
</dbReference>